<comment type="caution">
    <text evidence="3">The sequence shown here is derived from an EMBL/GenBank/DDBJ whole genome shotgun (WGS) entry which is preliminary data.</text>
</comment>
<dbReference type="AlphaFoldDB" id="A0A6A5C257"/>
<dbReference type="GeneID" id="68108311"/>
<evidence type="ECO:0000256" key="1">
    <source>
        <dbReference type="SAM" id="MobiDB-lite"/>
    </source>
</evidence>
<dbReference type="VEuPathDB" id="AmoebaDB:FDP41_001093"/>
<dbReference type="VEuPathDB" id="AmoebaDB:NfTy_049430"/>
<evidence type="ECO:0000259" key="2">
    <source>
        <dbReference type="Pfam" id="PF09851"/>
    </source>
</evidence>
<dbReference type="RefSeq" id="XP_044564653.1">
    <property type="nucleotide sequence ID" value="XM_044701281.1"/>
</dbReference>
<dbReference type="Pfam" id="PF09851">
    <property type="entry name" value="SHOCT"/>
    <property type="match status" value="1"/>
</dbReference>
<feature type="domain" description="SHOCT" evidence="2">
    <location>
        <begin position="302"/>
        <end position="329"/>
    </location>
</feature>
<organism evidence="3 4">
    <name type="scientific">Naegleria fowleri</name>
    <name type="common">Brain eating amoeba</name>
    <dbReference type="NCBI Taxonomy" id="5763"/>
    <lineage>
        <taxon>Eukaryota</taxon>
        <taxon>Discoba</taxon>
        <taxon>Heterolobosea</taxon>
        <taxon>Tetramitia</taxon>
        <taxon>Eutetramitia</taxon>
        <taxon>Vahlkampfiidae</taxon>
        <taxon>Naegleria</taxon>
    </lineage>
</organism>
<dbReference type="VEuPathDB" id="AmoebaDB:NF0012660"/>
<dbReference type="EMBL" id="VFQX01000022">
    <property type="protein sequence ID" value="KAF0979940.1"/>
    <property type="molecule type" value="Genomic_DNA"/>
</dbReference>
<sequence>MGSCASLCSNSVTNDSSQTELPHQTMSPFIIMEYNSVVSKGQSAESSPKGDTKHTTSEESLSHISGSSSSEFSLSFSCTCTLSSSSHEKPHERKGVERVQKKPVTIRNQSIPFILVNEVHSIVLKKMPKVDLTFCLENINASEPFPFQLSVITSSGEESVVVKATQDITTMERHVAKQVDVSSLSKVNVRILIPIRGIDTIQPFNVEKEGPYILIKREEGKGLQIVQRKADDKFGTTQVVKTTTGATESQSTHRAGFVVDPQTGQKRYLSKSNPQTTTYSVPSSSTDTSNQTTTEKSGDVYAQLEKLGQLRDRGILSESEFQQQKKKLLGL</sequence>
<feature type="region of interest" description="Disordered" evidence="1">
    <location>
        <begin position="262"/>
        <end position="298"/>
    </location>
</feature>
<dbReference type="Proteomes" id="UP000444721">
    <property type="component" value="Unassembled WGS sequence"/>
</dbReference>
<evidence type="ECO:0000313" key="3">
    <source>
        <dbReference type="EMBL" id="KAF0979940.1"/>
    </source>
</evidence>
<dbReference type="OMA" id="HEKPHER"/>
<feature type="compositionally biased region" description="Polar residues" evidence="1">
    <location>
        <begin position="262"/>
        <end position="282"/>
    </location>
</feature>
<feature type="region of interest" description="Disordered" evidence="1">
    <location>
        <begin position="1"/>
        <end position="21"/>
    </location>
</feature>
<feature type="compositionally biased region" description="Low complexity" evidence="1">
    <location>
        <begin position="283"/>
        <end position="295"/>
    </location>
</feature>
<feature type="region of interest" description="Disordered" evidence="1">
    <location>
        <begin position="40"/>
        <end position="70"/>
    </location>
</feature>
<dbReference type="InterPro" id="IPR018649">
    <property type="entry name" value="SHOCT"/>
</dbReference>
<keyword evidence="4" id="KW-1185">Reference proteome</keyword>
<reference evidence="3 4" key="1">
    <citation type="journal article" date="2019" name="Sci. Rep.">
        <title>Nanopore sequencing improves the draft genome of the human pathogenic amoeba Naegleria fowleri.</title>
        <authorList>
            <person name="Liechti N."/>
            <person name="Schurch N."/>
            <person name="Bruggmann R."/>
            <person name="Wittwer M."/>
        </authorList>
    </citation>
    <scope>NUCLEOTIDE SEQUENCE [LARGE SCALE GENOMIC DNA]</scope>
    <source>
        <strain evidence="3 4">ATCC 30894</strain>
    </source>
</reference>
<dbReference type="OrthoDB" id="10261241at2759"/>
<name>A0A6A5C257_NAEFO</name>
<gene>
    <name evidence="3" type="ORF">FDP41_001093</name>
</gene>
<feature type="compositionally biased region" description="Basic and acidic residues" evidence="1">
    <location>
        <begin position="48"/>
        <end position="61"/>
    </location>
</feature>
<proteinExistence type="predicted"/>
<evidence type="ECO:0000313" key="4">
    <source>
        <dbReference type="Proteomes" id="UP000444721"/>
    </source>
</evidence>
<accession>A0A6A5C257</accession>
<protein>
    <recommendedName>
        <fullName evidence="2">SHOCT domain-containing protein</fullName>
    </recommendedName>
</protein>